<feature type="domain" description="TPM" evidence="2">
    <location>
        <begin position="37"/>
        <end position="160"/>
    </location>
</feature>
<name>A0ABP3XQ38_9FLAO</name>
<keyword evidence="1" id="KW-0472">Membrane</keyword>
<evidence type="ECO:0000259" key="2">
    <source>
        <dbReference type="Pfam" id="PF04536"/>
    </source>
</evidence>
<evidence type="ECO:0000313" key="3">
    <source>
        <dbReference type="EMBL" id="GAA0871406.1"/>
    </source>
</evidence>
<dbReference type="PANTHER" id="PTHR30373">
    <property type="entry name" value="UPF0603 PROTEIN YGCG"/>
    <property type="match status" value="1"/>
</dbReference>
<organism evidence="3 4">
    <name type="scientific">Gangjinia marincola</name>
    <dbReference type="NCBI Taxonomy" id="578463"/>
    <lineage>
        <taxon>Bacteria</taxon>
        <taxon>Pseudomonadati</taxon>
        <taxon>Bacteroidota</taxon>
        <taxon>Flavobacteriia</taxon>
        <taxon>Flavobacteriales</taxon>
        <taxon>Flavobacteriaceae</taxon>
        <taxon>Gangjinia</taxon>
    </lineage>
</organism>
<keyword evidence="1" id="KW-1133">Transmembrane helix</keyword>
<evidence type="ECO:0000256" key="1">
    <source>
        <dbReference type="SAM" id="Phobius"/>
    </source>
</evidence>
<dbReference type="InterPro" id="IPR007621">
    <property type="entry name" value="TPM_dom"/>
</dbReference>
<feature type="transmembrane region" description="Helical" evidence="1">
    <location>
        <begin position="180"/>
        <end position="197"/>
    </location>
</feature>
<dbReference type="PANTHER" id="PTHR30373:SF2">
    <property type="entry name" value="UPF0603 PROTEIN YGCG"/>
    <property type="match status" value="1"/>
</dbReference>
<protein>
    <submittedName>
        <fullName evidence="3">TPM domain-containing protein</fullName>
    </submittedName>
</protein>
<reference evidence="4" key="1">
    <citation type="journal article" date="2019" name="Int. J. Syst. Evol. Microbiol.">
        <title>The Global Catalogue of Microorganisms (GCM) 10K type strain sequencing project: providing services to taxonomists for standard genome sequencing and annotation.</title>
        <authorList>
            <consortium name="The Broad Institute Genomics Platform"/>
            <consortium name="The Broad Institute Genome Sequencing Center for Infectious Disease"/>
            <person name="Wu L."/>
            <person name="Ma J."/>
        </authorList>
    </citation>
    <scope>NUCLEOTIDE SEQUENCE [LARGE SCALE GENOMIC DNA]</scope>
    <source>
        <strain evidence="4">JCM 16082</strain>
    </source>
</reference>
<sequence length="270" mass="28494">MKVLQHFLIYLLVLTGVCSSLMAQRDIPPKPSKQTSVYDDANLLSGVEKSQLEQKLIRYADTTSTQIVVATINSLDGEYIGTYAAHWAAIWGIGQAKEDNGLLILVAKNDRKIWITTGYGLEEYMTDLRSKEIIDQIITPQFKQGNFYAGLDQGTTAIMQTLSGTFKGVPVKRNASGDGFPFQIVLFIIFIIVLFALSKNRRGGGRNGGRRSTTATNILEAIILSNMGRGGFGGGSSWGGSSGGGSFGGGGFGGGFGGGGFGGGGAGGSW</sequence>
<gene>
    <name evidence="3" type="ORF">GCM10009117_05520</name>
</gene>
<dbReference type="RefSeq" id="WP_343763548.1">
    <property type="nucleotide sequence ID" value="NZ_BAAAFG010000002.1"/>
</dbReference>
<dbReference type="EMBL" id="BAAAFG010000002">
    <property type="protein sequence ID" value="GAA0871406.1"/>
    <property type="molecule type" value="Genomic_DNA"/>
</dbReference>
<evidence type="ECO:0000313" key="4">
    <source>
        <dbReference type="Proteomes" id="UP001500507"/>
    </source>
</evidence>
<dbReference type="Gene3D" id="3.10.310.50">
    <property type="match status" value="1"/>
</dbReference>
<proteinExistence type="predicted"/>
<keyword evidence="4" id="KW-1185">Reference proteome</keyword>
<keyword evidence="1" id="KW-0812">Transmembrane</keyword>
<dbReference type="Proteomes" id="UP001500507">
    <property type="component" value="Unassembled WGS sequence"/>
</dbReference>
<dbReference type="Pfam" id="PF04536">
    <property type="entry name" value="TPM_phosphatase"/>
    <property type="match status" value="1"/>
</dbReference>
<accession>A0ABP3XQ38</accession>
<comment type="caution">
    <text evidence="3">The sequence shown here is derived from an EMBL/GenBank/DDBJ whole genome shotgun (WGS) entry which is preliminary data.</text>
</comment>